<keyword evidence="3" id="KW-1185">Reference proteome</keyword>
<feature type="compositionally biased region" description="Gly residues" evidence="1">
    <location>
        <begin position="134"/>
        <end position="143"/>
    </location>
</feature>
<dbReference type="Proteomes" id="UP000002039">
    <property type="component" value="Unassembled WGS sequence"/>
</dbReference>
<feature type="region of interest" description="Disordered" evidence="1">
    <location>
        <begin position="109"/>
        <end position="231"/>
    </location>
</feature>
<protein>
    <submittedName>
        <fullName evidence="2">Uncharacterized protein</fullName>
    </submittedName>
</protein>
<feature type="region of interest" description="Disordered" evidence="1">
    <location>
        <begin position="621"/>
        <end position="717"/>
    </location>
</feature>
<accession>A0ABP2ETR1</accession>
<feature type="compositionally biased region" description="Polar residues" evidence="1">
    <location>
        <begin position="957"/>
        <end position="974"/>
    </location>
</feature>
<feature type="compositionally biased region" description="Basic and acidic residues" evidence="1">
    <location>
        <begin position="178"/>
        <end position="203"/>
    </location>
</feature>
<feature type="compositionally biased region" description="Polar residues" evidence="1">
    <location>
        <begin position="672"/>
        <end position="683"/>
    </location>
</feature>
<feature type="region of interest" description="Disordered" evidence="1">
    <location>
        <begin position="818"/>
        <end position="844"/>
    </location>
</feature>
<feature type="compositionally biased region" description="Polar residues" evidence="1">
    <location>
        <begin position="277"/>
        <end position="286"/>
    </location>
</feature>
<evidence type="ECO:0000256" key="1">
    <source>
        <dbReference type="SAM" id="MobiDB-lite"/>
    </source>
</evidence>
<feature type="region of interest" description="Disordered" evidence="1">
    <location>
        <begin position="258"/>
        <end position="291"/>
    </location>
</feature>
<organism evidence="2 3">
    <name type="scientific">Ajellomyces dermatitidis (strain ER-3 / ATCC MYA-2586)</name>
    <name type="common">Blastomyces dermatitidis</name>
    <dbReference type="NCBI Taxonomy" id="559297"/>
    <lineage>
        <taxon>Eukaryota</taxon>
        <taxon>Fungi</taxon>
        <taxon>Dikarya</taxon>
        <taxon>Ascomycota</taxon>
        <taxon>Pezizomycotina</taxon>
        <taxon>Eurotiomycetes</taxon>
        <taxon>Eurotiomycetidae</taxon>
        <taxon>Onygenales</taxon>
        <taxon>Ajellomycetaceae</taxon>
        <taxon>Blastomyces</taxon>
    </lineage>
</organism>
<dbReference type="GeneID" id="69024807"/>
<evidence type="ECO:0000313" key="2">
    <source>
        <dbReference type="EMBL" id="EEQ87241.1"/>
    </source>
</evidence>
<name>A0ABP2ETR1_AJEDR</name>
<dbReference type="RefSeq" id="XP_045274610.1">
    <property type="nucleotide sequence ID" value="XM_045417903.1"/>
</dbReference>
<reference evidence="3" key="1">
    <citation type="journal article" date="2015" name="PLoS Genet.">
        <title>The dynamic genome and transcriptome of the human fungal pathogen Blastomyces and close relative Emmonsia.</title>
        <authorList>
            <person name="Munoz J.F."/>
            <person name="Gauthier G.M."/>
            <person name="Desjardins C.A."/>
            <person name="Gallo J.E."/>
            <person name="Holder J."/>
            <person name="Sullivan T.D."/>
            <person name="Marty A.J."/>
            <person name="Carmen J.C."/>
            <person name="Chen Z."/>
            <person name="Ding L."/>
            <person name="Gujja S."/>
            <person name="Magrini V."/>
            <person name="Misas E."/>
            <person name="Mitreva M."/>
            <person name="Priest M."/>
            <person name="Saif S."/>
            <person name="Whiston E.A."/>
            <person name="Young S."/>
            <person name="Zeng Q."/>
            <person name="Goldman W.E."/>
            <person name="Mardis E.R."/>
            <person name="Taylor J.W."/>
            <person name="McEwen J.G."/>
            <person name="Clay O.K."/>
            <person name="Klein B.S."/>
            <person name="Cuomo C.A."/>
        </authorList>
    </citation>
    <scope>NUCLEOTIDE SEQUENCE [LARGE SCALE GENOMIC DNA]</scope>
    <source>
        <strain evidence="3">ER-3 / ATCC MYA-2586</strain>
    </source>
</reference>
<gene>
    <name evidence="2" type="ORF">BDCG_02361</name>
</gene>
<feature type="compositionally biased region" description="Polar residues" evidence="1">
    <location>
        <begin position="818"/>
        <end position="832"/>
    </location>
</feature>
<feature type="compositionally biased region" description="Polar residues" evidence="1">
    <location>
        <begin position="151"/>
        <end position="163"/>
    </location>
</feature>
<feature type="region of interest" description="Disordered" evidence="1">
    <location>
        <begin position="867"/>
        <end position="990"/>
    </location>
</feature>
<proteinExistence type="predicted"/>
<sequence>MDEEERQRRMQELQMADLGSARREYISTVDDAPNKYRHVGLDQIEAMRAANMKGSKVQKLAEANKTQLSAWNNAHQTIGGDVQLEDLDSMMSGQSHRAQLCDLIQSKGGQKYIHGPTAPPNGRSRSTQPPRGSRGIGRGGGVAGSRARGNFSRTSFGPQSTPSPCVLGSGGGHAVESTPDRRRCLDPARSDAAENFREKDTKIGKAGVTPRTPRSDRGSGGLGRPGMVKTRRVVDPSANSEAMFADPSDFMAVAKVHNASCPSDPPKPTRNAAAQPMTPSNQTKQENAAKEEVCIQEGASHNGVLEEHIKGGTQKRKNEDTISATLANDLQLKGTILPEHDAKSTSGNTWAIQVDSLPSGGIGPGQTDFGKLKTDKRFRSSLPQPIHASEESTLLIDLMRKSRSPSNPASAIRPRHMDSGNIAPMSSFLTNTPPSMRMLLPEIPTSSAGAKAVGNSQNGTSNAALKAALDLLIDRLQRELHQVNQIIEDTPGPIELTGIGIYLLKRKQQLESEIAEAIEMESDIVLPFSALTLEDPSHKEPNEEHNVSQEMPIPKVPVVSMDKKEVAPLIPGSGSTAMSFGKPNVGPQEVLLMSNNTPPIPTPTLSTFTNSVHDIIGDHLLPGRNPSSIKSDLETPKVLSGNSSLHDFSTPPAGPATGEARPAPHGAVAFDHSSSVNQLQVRDTPNIPDNAITRQYLESTSETSKRSTEPRNLPLNGQRNHHLLTATQQLSSFAIHPLEQSSEPPSPICYMTAVVQSPVAPYQPKPAPQGPQCVSSPGLGVPPKPSEMKPIARNFAPKFPMSAATMQYSGALFQRQEQNAVPKSPDTTTPSCHNPPVDPSKPITPAFVSRFPVSAATLQYSGTISHASIQATDPPPPAGQEGRNASTVSATRKISEASVSSSINPPRLSGLENSKWATPADAPTSPKGASKGRPSPRPRKDGKGIDMFIAEMAKHQVTVSQRTMEESTTNSGPSKRQKESPGLASSKWAS</sequence>
<feature type="region of interest" description="Disordered" evidence="1">
    <location>
        <begin position="403"/>
        <end position="423"/>
    </location>
</feature>
<feature type="compositionally biased region" description="Polar residues" evidence="1">
    <location>
        <begin position="883"/>
        <end position="904"/>
    </location>
</feature>
<evidence type="ECO:0000313" key="3">
    <source>
        <dbReference type="Proteomes" id="UP000002039"/>
    </source>
</evidence>
<dbReference type="EMBL" id="EQ999974">
    <property type="protein sequence ID" value="EEQ87241.1"/>
    <property type="molecule type" value="Genomic_DNA"/>
</dbReference>